<evidence type="ECO:0000313" key="4">
    <source>
        <dbReference type="EMBL" id="KIM44764.1"/>
    </source>
</evidence>
<evidence type="ECO:0000256" key="3">
    <source>
        <dbReference type="ARBA" id="ARBA00047949"/>
    </source>
</evidence>
<dbReference type="EC" id="2.7.1.160" evidence="2"/>
<dbReference type="Pfam" id="PF01885">
    <property type="entry name" value="PTS_2-RNA"/>
    <property type="match status" value="1"/>
</dbReference>
<dbReference type="HOGENOM" id="CLU_860687_0_0_1"/>
<sequence>MTLRVFGKFTLTLKSISPSSCQIRHLHVSPQRLHSTVYTAAWPRVIEKEMYGELIDTLTFLLRRAVGREHGLRNRDDDYLSVKELLNHPQYRWMNMSTLQNIIDNDIKHRFILNYDPMRGDDCWWIRFKRWDEKHFVFKPLTRNEDVETAVYTTSPKAWNSHISRSGIPRPHDEYIRLSRVIPAINFLQNLYNESHVFIHVDVPKCVKAGLHFFLPTPTSQRGGVDTLVTKGDHLGYIPPDYFKQVQLVSARKNLLFGEPEPLPKLSWPREGQDYDENGQKVTFLATPERNLKGFVNLNPHRKMDIAIHPETRQEAKDVLNLH</sequence>
<dbReference type="Gene3D" id="1.10.10.970">
    <property type="entry name" value="RNA 2'-phosphotransferase, Tpt1/KptA family, N-terminal domain"/>
    <property type="match status" value="1"/>
</dbReference>
<dbReference type="GO" id="GO:0000215">
    <property type="term" value="F:tRNA 2'-phosphotransferase activity"/>
    <property type="evidence" value="ECO:0007669"/>
    <property type="project" value="UniProtKB-EC"/>
</dbReference>
<comment type="function">
    <text evidence="1">Catalyzes the last step of tRNA splicing, the transfer of the splice junction 2'-phosphate from ligated tRNA to NAD to produce ADP-ribose 1''-2'' cyclic phosphate.</text>
</comment>
<reference evidence="4 5" key="1">
    <citation type="submission" date="2014-04" db="EMBL/GenBank/DDBJ databases">
        <authorList>
            <consortium name="DOE Joint Genome Institute"/>
            <person name="Kuo A."/>
            <person name="Gay G."/>
            <person name="Dore J."/>
            <person name="Kohler A."/>
            <person name="Nagy L.G."/>
            <person name="Floudas D."/>
            <person name="Copeland A."/>
            <person name="Barry K.W."/>
            <person name="Cichocki N."/>
            <person name="Veneault-Fourrey C."/>
            <person name="LaButti K."/>
            <person name="Lindquist E.A."/>
            <person name="Lipzen A."/>
            <person name="Lundell T."/>
            <person name="Morin E."/>
            <person name="Murat C."/>
            <person name="Sun H."/>
            <person name="Tunlid A."/>
            <person name="Henrissat B."/>
            <person name="Grigoriev I.V."/>
            <person name="Hibbett D.S."/>
            <person name="Martin F."/>
            <person name="Nordberg H.P."/>
            <person name="Cantor M.N."/>
            <person name="Hua S.X."/>
        </authorList>
    </citation>
    <scope>NUCLEOTIDE SEQUENCE [LARGE SCALE GENOMIC DNA]</scope>
    <source>
        <strain evidence="5">h7</strain>
    </source>
</reference>
<accession>A0A0C3CKW4</accession>
<dbReference type="AlphaFoldDB" id="A0A0C3CKW4"/>
<name>A0A0C3CKW4_HEBCY</name>
<evidence type="ECO:0000313" key="5">
    <source>
        <dbReference type="Proteomes" id="UP000053424"/>
    </source>
</evidence>
<dbReference type="GO" id="GO:0006388">
    <property type="term" value="P:tRNA splicing, via endonucleolytic cleavage and ligation"/>
    <property type="evidence" value="ECO:0007669"/>
    <property type="project" value="TreeGrafter"/>
</dbReference>
<evidence type="ECO:0000256" key="1">
    <source>
        <dbReference type="ARBA" id="ARBA00003343"/>
    </source>
</evidence>
<protein>
    <recommendedName>
        <fullName evidence="2">2'-phosphotransferase</fullName>
        <ecNumber evidence="2">2.7.1.160</ecNumber>
    </recommendedName>
</protein>
<dbReference type="InterPro" id="IPR002745">
    <property type="entry name" value="Ptrans_KptA/Tpt1"/>
</dbReference>
<comment type="catalytic activity">
    <reaction evidence="3">
        <text>2'-phospho-[ligated tRNA] + NAD(+) = mature tRNA + ADP-alpha-D-ribose 1'',2''-cyclic phosphate + nicotinamide</text>
        <dbReference type="Rhea" id="RHEA:23324"/>
        <dbReference type="Rhea" id="RHEA-COMP:11106"/>
        <dbReference type="Rhea" id="RHEA-COMP:11107"/>
        <dbReference type="ChEBI" id="CHEBI:17154"/>
        <dbReference type="ChEBI" id="CHEBI:57540"/>
        <dbReference type="ChEBI" id="CHEBI:76596"/>
        <dbReference type="ChEBI" id="CHEBI:82883"/>
        <dbReference type="ChEBI" id="CHEBI:85027"/>
        <dbReference type="EC" id="2.7.1.160"/>
    </reaction>
</comment>
<dbReference type="Proteomes" id="UP000053424">
    <property type="component" value="Unassembled WGS sequence"/>
</dbReference>
<organism evidence="4 5">
    <name type="scientific">Hebeloma cylindrosporum</name>
    <dbReference type="NCBI Taxonomy" id="76867"/>
    <lineage>
        <taxon>Eukaryota</taxon>
        <taxon>Fungi</taxon>
        <taxon>Dikarya</taxon>
        <taxon>Basidiomycota</taxon>
        <taxon>Agaricomycotina</taxon>
        <taxon>Agaricomycetes</taxon>
        <taxon>Agaricomycetidae</taxon>
        <taxon>Agaricales</taxon>
        <taxon>Agaricineae</taxon>
        <taxon>Hymenogastraceae</taxon>
        <taxon>Hebeloma</taxon>
    </lineage>
</organism>
<dbReference type="SUPFAM" id="SSF56399">
    <property type="entry name" value="ADP-ribosylation"/>
    <property type="match status" value="1"/>
</dbReference>
<reference evidence="5" key="2">
    <citation type="submission" date="2015-01" db="EMBL/GenBank/DDBJ databases">
        <title>Evolutionary Origins and Diversification of the Mycorrhizal Mutualists.</title>
        <authorList>
            <consortium name="DOE Joint Genome Institute"/>
            <consortium name="Mycorrhizal Genomics Consortium"/>
            <person name="Kohler A."/>
            <person name="Kuo A."/>
            <person name="Nagy L.G."/>
            <person name="Floudas D."/>
            <person name="Copeland A."/>
            <person name="Barry K.W."/>
            <person name="Cichocki N."/>
            <person name="Veneault-Fourrey C."/>
            <person name="LaButti K."/>
            <person name="Lindquist E.A."/>
            <person name="Lipzen A."/>
            <person name="Lundell T."/>
            <person name="Morin E."/>
            <person name="Murat C."/>
            <person name="Riley R."/>
            <person name="Ohm R."/>
            <person name="Sun H."/>
            <person name="Tunlid A."/>
            <person name="Henrissat B."/>
            <person name="Grigoriev I.V."/>
            <person name="Hibbett D.S."/>
            <person name="Martin F."/>
        </authorList>
    </citation>
    <scope>NUCLEOTIDE SEQUENCE [LARGE SCALE GENOMIC DNA]</scope>
    <source>
        <strain evidence="5">h7</strain>
    </source>
</reference>
<gene>
    <name evidence="4" type="ORF">M413DRAFT_442722</name>
</gene>
<dbReference type="PANTHER" id="PTHR12684">
    <property type="entry name" value="PUTATIVE PHOSPHOTRANSFERASE"/>
    <property type="match status" value="1"/>
</dbReference>
<dbReference type="STRING" id="686832.A0A0C3CKW4"/>
<dbReference type="EMBL" id="KN831773">
    <property type="protein sequence ID" value="KIM44764.1"/>
    <property type="molecule type" value="Genomic_DNA"/>
</dbReference>
<dbReference type="InterPro" id="IPR042080">
    <property type="entry name" value="RNA_2'-PTrans_N"/>
</dbReference>
<dbReference type="PANTHER" id="PTHR12684:SF2">
    <property type="entry name" value="TRNA 2'-PHOSPHOTRANSFERASE 1"/>
    <property type="match status" value="1"/>
</dbReference>
<keyword evidence="5" id="KW-1185">Reference proteome</keyword>
<dbReference type="OrthoDB" id="419694at2759"/>
<evidence type="ECO:0000256" key="2">
    <source>
        <dbReference type="ARBA" id="ARBA00012007"/>
    </source>
</evidence>
<proteinExistence type="predicted"/>